<comment type="similarity">
    <text evidence="2">Belongs to the ABC transporter superfamily.</text>
</comment>
<dbReference type="GO" id="GO:0005524">
    <property type="term" value="F:ATP binding"/>
    <property type="evidence" value="ECO:0007669"/>
    <property type="project" value="UniProtKB-KW"/>
</dbReference>
<dbReference type="InterPro" id="IPR047641">
    <property type="entry name" value="ABC_transpr_MalK/UgpC-like"/>
</dbReference>
<evidence type="ECO:0000259" key="7">
    <source>
        <dbReference type="PROSITE" id="PS50893"/>
    </source>
</evidence>
<dbReference type="PANTHER" id="PTHR43875:SF10">
    <property type="entry name" value="BLL2173 PROTEIN"/>
    <property type="match status" value="1"/>
</dbReference>
<organism evidence="8 10">
    <name type="scientific">Xaviernesmea rhizosphaerae</name>
    <dbReference type="NCBI Taxonomy" id="1672749"/>
    <lineage>
        <taxon>Bacteria</taxon>
        <taxon>Pseudomonadati</taxon>
        <taxon>Pseudomonadota</taxon>
        <taxon>Alphaproteobacteria</taxon>
        <taxon>Hyphomicrobiales</taxon>
        <taxon>Rhizobiaceae</taxon>
        <taxon>Rhizobium/Agrobacterium group</taxon>
        <taxon>Xaviernesmea</taxon>
    </lineage>
</organism>
<dbReference type="Gene3D" id="2.40.50.140">
    <property type="entry name" value="Nucleic acid-binding proteins"/>
    <property type="match status" value="1"/>
</dbReference>
<accession>A0A1Q9AD81</accession>
<dbReference type="NCBIfam" id="NF008653">
    <property type="entry name" value="PRK11650.1"/>
    <property type="match status" value="1"/>
</dbReference>
<dbReference type="SUPFAM" id="SSF50331">
    <property type="entry name" value="MOP-like"/>
    <property type="match status" value="1"/>
</dbReference>
<evidence type="ECO:0000313" key="10">
    <source>
        <dbReference type="Proteomes" id="UP000186143"/>
    </source>
</evidence>
<keyword evidence="4" id="KW-1003">Cell membrane</keyword>
<sequence>MASVSIERVEKHYGSVPVIHGVSVDIEDGEFVTLVGPSGCGKSTLLRMLAGLEEISAGEIRIGGRVVNDVAPKERDIAMVFQSYALYPHMTVAENMGFALKLQGVDKASIEKRVREAADILALGPLLDRLPRQLSGGQRQRVAMGRAIVRHPQVFLFDEPLSNLDAKLRVTMRAEIKDLHQRLKTTTVYVTHDQIEAMTMADRIVVMRGGVVEQVGRPLELYDRPANTFVAAFIGSPSMNLLEGRVENGAFRLTDGVTSLPLPQGFHGTPATYGFRPEDITLSDQGVPATIAVVEPTGAETHLVVRLGEENITVVTKERLALEPGQTVHLSPNLSRLHLFDAGGRRLAERGGVN</sequence>
<reference evidence="9 11" key="3">
    <citation type="journal article" date="2017" name="Antonie Van Leeuwenhoek">
        <title>Rhizobium rhizosphaerae sp. nov., a novel species isolated from rice rhizosphere.</title>
        <authorList>
            <person name="Zhao J.J."/>
            <person name="Zhang J."/>
            <person name="Zhang R.J."/>
            <person name="Zhang C.W."/>
            <person name="Yin H.Q."/>
            <person name="Zhang X.X."/>
        </authorList>
    </citation>
    <scope>NUCLEOTIDE SEQUENCE [LARGE SCALE GENOMIC DNA]</scope>
    <source>
        <strain evidence="9 11">RD15</strain>
    </source>
</reference>
<comment type="subcellular location">
    <subcellularLocation>
        <location evidence="1">Cell inner membrane</location>
        <topology evidence="1">Peripheral membrane protein</topology>
    </subcellularLocation>
</comment>
<keyword evidence="4" id="KW-0472">Membrane</keyword>
<dbReference type="SUPFAM" id="SSF52540">
    <property type="entry name" value="P-loop containing nucleoside triphosphate hydrolases"/>
    <property type="match status" value="1"/>
</dbReference>
<dbReference type="InterPro" id="IPR013611">
    <property type="entry name" value="Transp-assoc_OB_typ2"/>
</dbReference>
<reference evidence="8 10" key="1">
    <citation type="submission" date="2016-09" db="EMBL/GenBank/DDBJ databases">
        <title>Rhizobium sp. nov., a novel species isolated from the rice rhizosphere.</title>
        <authorList>
            <person name="Zhao J."/>
            <person name="Zhang X."/>
        </authorList>
    </citation>
    <scope>NUCLEOTIDE SEQUENCE [LARGE SCALE GENOMIC DNA]</scope>
    <source>
        <strain evidence="8 10">MH17</strain>
    </source>
</reference>
<dbReference type="InterPro" id="IPR008995">
    <property type="entry name" value="Mo/tungstate-bd_C_term_dom"/>
</dbReference>
<evidence type="ECO:0000256" key="6">
    <source>
        <dbReference type="ARBA" id="ARBA00022840"/>
    </source>
</evidence>
<gene>
    <name evidence="8" type="ORF">BJF92_07395</name>
    <name evidence="9" type="ORF">BTR14_07390</name>
</gene>
<dbReference type="InterPro" id="IPR015855">
    <property type="entry name" value="ABC_transpr_MalK-like"/>
</dbReference>
<dbReference type="OrthoDB" id="8045127at2"/>
<dbReference type="Pfam" id="PF08402">
    <property type="entry name" value="TOBE_2"/>
    <property type="match status" value="1"/>
</dbReference>
<dbReference type="GO" id="GO:0055052">
    <property type="term" value="C:ATP-binding cassette (ABC) transporter complex, substrate-binding subunit-containing"/>
    <property type="evidence" value="ECO:0007669"/>
    <property type="project" value="TreeGrafter"/>
</dbReference>
<keyword evidence="6 8" id="KW-0067">ATP-binding</keyword>
<evidence type="ECO:0000256" key="5">
    <source>
        <dbReference type="ARBA" id="ARBA00022741"/>
    </source>
</evidence>
<dbReference type="Pfam" id="PF00005">
    <property type="entry name" value="ABC_tran"/>
    <property type="match status" value="1"/>
</dbReference>
<dbReference type="GO" id="GO:0016887">
    <property type="term" value="F:ATP hydrolysis activity"/>
    <property type="evidence" value="ECO:0007669"/>
    <property type="project" value="InterPro"/>
</dbReference>
<dbReference type="RefSeq" id="WP_075637117.1">
    <property type="nucleotide sequence ID" value="NZ_MKIO01000042.1"/>
</dbReference>
<keyword evidence="4" id="KW-0997">Cell inner membrane</keyword>
<evidence type="ECO:0000256" key="3">
    <source>
        <dbReference type="ARBA" id="ARBA00022448"/>
    </source>
</evidence>
<dbReference type="EMBL" id="MKIO01000042">
    <property type="protein sequence ID" value="OLP52840.1"/>
    <property type="molecule type" value="Genomic_DNA"/>
</dbReference>
<keyword evidence="5" id="KW-0547">Nucleotide-binding</keyword>
<evidence type="ECO:0000313" key="8">
    <source>
        <dbReference type="EMBL" id="OLP52840.1"/>
    </source>
</evidence>
<evidence type="ECO:0000256" key="4">
    <source>
        <dbReference type="ARBA" id="ARBA00022519"/>
    </source>
</evidence>
<dbReference type="Gene3D" id="2.40.50.100">
    <property type="match status" value="1"/>
</dbReference>
<feature type="domain" description="ABC transporter" evidence="7">
    <location>
        <begin position="4"/>
        <end position="234"/>
    </location>
</feature>
<dbReference type="Proteomes" id="UP000192652">
    <property type="component" value="Unassembled WGS sequence"/>
</dbReference>
<proteinExistence type="inferred from homology"/>
<dbReference type="GO" id="GO:0008643">
    <property type="term" value="P:carbohydrate transport"/>
    <property type="evidence" value="ECO:0007669"/>
    <property type="project" value="InterPro"/>
</dbReference>
<dbReference type="Gene3D" id="3.40.50.300">
    <property type="entry name" value="P-loop containing nucleotide triphosphate hydrolases"/>
    <property type="match status" value="1"/>
</dbReference>
<dbReference type="SMART" id="SM00382">
    <property type="entry name" value="AAA"/>
    <property type="match status" value="1"/>
</dbReference>
<dbReference type="InterPro" id="IPR012340">
    <property type="entry name" value="NA-bd_OB-fold"/>
</dbReference>
<dbReference type="AlphaFoldDB" id="A0A1Q9AD81"/>
<dbReference type="PANTHER" id="PTHR43875">
    <property type="entry name" value="MALTODEXTRIN IMPORT ATP-BINDING PROTEIN MSMX"/>
    <property type="match status" value="1"/>
</dbReference>
<dbReference type="EMBL" id="MSPX01000004">
    <property type="protein sequence ID" value="OQP87231.1"/>
    <property type="molecule type" value="Genomic_DNA"/>
</dbReference>
<dbReference type="GO" id="GO:0140359">
    <property type="term" value="F:ABC-type transporter activity"/>
    <property type="evidence" value="ECO:0007669"/>
    <property type="project" value="InterPro"/>
</dbReference>
<dbReference type="STRING" id="1672749.BJF92_07395"/>
<dbReference type="InterPro" id="IPR003439">
    <property type="entry name" value="ABC_transporter-like_ATP-bd"/>
</dbReference>
<dbReference type="FunFam" id="3.40.50.300:FF:000042">
    <property type="entry name" value="Maltose/maltodextrin ABC transporter, ATP-binding protein"/>
    <property type="match status" value="1"/>
</dbReference>
<dbReference type="PROSITE" id="PS50893">
    <property type="entry name" value="ABC_TRANSPORTER_2"/>
    <property type="match status" value="1"/>
</dbReference>
<evidence type="ECO:0000313" key="11">
    <source>
        <dbReference type="Proteomes" id="UP000192652"/>
    </source>
</evidence>
<keyword evidence="3" id="KW-0813">Transport</keyword>
<dbReference type="CDD" id="cd03301">
    <property type="entry name" value="ABC_MalK_N"/>
    <property type="match status" value="1"/>
</dbReference>
<name>A0A1Q9AD81_9HYPH</name>
<reference evidence="9" key="2">
    <citation type="submission" date="2016-12" db="EMBL/GenBank/DDBJ databases">
        <authorList>
            <person name="Zhang X."/>
            <person name="Zhao J."/>
        </authorList>
    </citation>
    <scope>NUCLEOTIDE SEQUENCE</scope>
    <source>
        <strain evidence="9">RD15</strain>
    </source>
</reference>
<comment type="caution">
    <text evidence="8">The sequence shown here is derived from an EMBL/GenBank/DDBJ whole genome shotgun (WGS) entry which is preliminary data.</text>
</comment>
<keyword evidence="11" id="KW-1185">Reference proteome</keyword>
<protein>
    <submittedName>
        <fullName evidence="8">Sugar ABC transporter ATP-binding protein</fullName>
    </submittedName>
</protein>
<dbReference type="Proteomes" id="UP000186143">
    <property type="component" value="Unassembled WGS sequence"/>
</dbReference>
<dbReference type="InterPro" id="IPR003593">
    <property type="entry name" value="AAA+_ATPase"/>
</dbReference>
<evidence type="ECO:0000313" key="9">
    <source>
        <dbReference type="EMBL" id="OQP87231.1"/>
    </source>
</evidence>
<evidence type="ECO:0000256" key="2">
    <source>
        <dbReference type="ARBA" id="ARBA00005417"/>
    </source>
</evidence>
<dbReference type="InterPro" id="IPR017871">
    <property type="entry name" value="ABC_transporter-like_CS"/>
</dbReference>
<evidence type="ECO:0000256" key="1">
    <source>
        <dbReference type="ARBA" id="ARBA00004417"/>
    </source>
</evidence>
<dbReference type="PROSITE" id="PS00211">
    <property type="entry name" value="ABC_TRANSPORTER_1"/>
    <property type="match status" value="1"/>
</dbReference>
<dbReference type="InterPro" id="IPR027417">
    <property type="entry name" value="P-loop_NTPase"/>
</dbReference>